<dbReference type="GO" id="GO:0003964">
    <property type="term" value="F:RNA-directed DNA polymerase activity"/>
    <property type="evidence" value="ECO:0007669"/>
    <property type="project" value="UniProtKB-KW"/>
</dbReference>
<name>A0A2I0U1F1_LIMLA</name>
<evidence type="ECO:0000313" key="1">
    <source>
        <dbReference type="EMBL" id="PKU39900.1"/>
    </source>
</evidence>
<keyword evidence="1" id="KW-0695">RNA-directed DNA polymerase</keyword>
<dbReference type="EMBL" id="KZ506384">
    <property type="protein sequence ID" value="PKU39900.1"/>
    <property type="molecule type" value="Genomic_DNA"/>
</dbReference>
<dbReference type="PANTHER" id="PTHR33332">
    <property type="entry name" value="REVERSE TRANSCRIPTASE DOMAIN-CONTAINING PROTEIN"/>
    <property type="match status" value="1"/>
</dbReference>
<sequence>MVQILLEAVLRHVEDWEVIQDNQHGFTKGKSCLTSLVTLYDGVTTSVDKGRATDVICLDFCKAFDTVPHNILLSILDRYGFDGWTVHFINDMDSGMECTLSKFADDTKPSGVVDMPEGWDAIQRDLDRLEKWAHVNLMRFNKAKFNKVLHLGQGNPQYQYRLEG</sequence>
<accession>A0A2I0U1F1</accession>
<dbReference type="Proteomes" id="UP000233556">
    <property type="component" value="Unassembled WGS sequence"/>
</dbReference>
<protein>
    <submittedName>
        <fullName evidence="1">Rna-directed dna polymerase from mobile element jockey-like</fullName>
    </submittedName>
</protein>
<dbReference type="AlphaFoldDB" id="A0A2I0U1F1"/>
<reference evidence="2" key="1">
    <citation type="submission" date="2017-11" db="EMBL/GenBank/DDBJ databases">
        <authorList>
            <person name="Lima N.C."/>
            <person name="Parody-Merino A.M."/>
            <person name="Battley P.F."/>
            <person name="Fidler A.E."/>
            <person name="Prosdocimi F."/>
        </authorList>
    </citation>
    <scope>NUCLEOTIDE SEQUENCE [LARGE SCALE GENOMIC DNA]</scope>
</reference>
<proteinExistence type="predicted"/>
<gene>
    <name evidence="1" type="ORF">llap_9784</name>
</gene>
<evidence type="ECO:0000313" key="2">
    <source>
        <dbReference type="Proteomes" id="UP000233556"/>
    </source>
</evidence>
<reference evidence="2" key="2">
    <citation type="submission" date="2017-12" db="EMBL/GenBank/DDBJ databases">
        <title>Genome sequence of the Bar-tailed Godwit (Limosa lapponica baueri).</title>
        <authorList>
            <person name="Lima N.C.B."/>
            <person name="Parody-Merino A.M."/>
            <person name="Battley P.F."/>
            <person name="Fidler A.E."/>
            <person name="Prosdocimi F."/>
        </authorList>
    </citation>
    <scope>NUCLEOTIDE SEQUENCE [LARGE SCALE GENOMIC DNA]</scope>
</reference>
<keyword evidence="1" id="KW-0548">Nucleotidyltransferase</keyword>
<keyword evidence="2" id="KW-1185">Reference proteome</keyword>
<dbReference type="OrthoDB" id="416454at2759"/>
<organism evidence="1 2">
    <name type="scientific">Limosa lapponica baueri</name>
    <dbReference type="NCBI Taxonomy" id="1758121"/>
    <lineage>
        <taxon>Eukaryota</taxon>
        <taxon>Metazoa</taxon>
        <taxon>Chordata</taxon>
        <taxon>Craniata</taxon>
        <taxon>Vertebrata</taxon>
        <taxon>Euteleostomi</taxon>
        <taxon>Archelosauria</taxon>
        <taxon>Archosauria</taxon>
        <taxon>Dinosauria</taxon>
        <taxon>Saurischia</taxon>
        <taxon>Theropoda</taxon>
        <taxon>Coelurosauria</taxon>
        <taxon>Aves</taxon>
        <taxon>Neognathae</taxon>
        <taxon>Neoaves</taxon>
        <taxon>Charadriiformes</taxon>
        <taxon>Scolopacidae</taxon>
        <taxon>Limosa</taxon>
    </lineage>
</organism>
<keyword evidence="1" id="KW-0808">Transferase</keyword>